<keyword evidence="1" id="KW-0812">Transmembrane</keyword>
<reference evidence="2" key="1">
    <citation type="journal article" date="2005" name="Environ. Microbiol.">
        <title>Genetic and functional properties of uncultivated thermophilic crenarchaeotes from a subsurface gold mine as revealed by analysis of genome fragments.</title>
        <authorList>
            <person name="Nunoura T."/>
            <person name="Hirayama H."/>
            <person name="Takami H."/>
            <person name="Oida H."/>
            <person name="Nishi S."/>
            <person name="Shimamura S."/>
            <person name="Suzuki Y."/>
            <person name="Inagaki F."/>
            <person name="Takai K."/>
            <person name="Nealson K.H."/>
            <person name="Horikoshi K."/>
        </authorList>
    </citation>
    <scope>NUCLEOTIDE SEQUENCE</scope>
</reference>
<accession>H5SRF4</accession>
<name>H5SRF4_ACEAU</name>
<sequence length="63" mass="7147">MTRLSPSALGAIVGVLVGLVWIWLGVKLFLLIFLAGLGFAIGKLFESEELRERVRELFSFFYR</sequence>
<organism evidence="2">
    <name type="scientific">Acetithermum autotrophicum</name>
    <dbReference type="NCBI Taxonomy" id="1446466"/>
    <lineage>
        <taxon>Bacteria</taxon>
        <taxon>Candidatus Bipolaricaulota</taxon>
        <taxon>Candidatus Acetithermum</taxon>
    </lineage>
</organism>
<keyword evidence="1" id="KW-1133">Transmembrane helix</keyword>
<reference evidence="2" key="2">
    <citation type="journal article" date="2012" name="PLoS ONE">
        <title>A Deeply Branching Thermophilic Bacterium with an Ancient Acetyl-CoA Pathway Dominates a Subsurface Ecosystem.</title>
        <authorList>
            <person name="Takami H."/>
            <person name="Noguchi H."/>
            <person name="Takaki Y."/>
            <person name="Uchiyama I."/>
            <person name="Toyoda A."/>
            <person name="Nishi S."/>
            <person name="Chee G.-J."/>
            <person name="Arai W."/>
            <person name="Nunoura T."/>
            <person name="Itoh T."/>
            <person name="Hattori M."/>
            <person name="Takai K."/>
        </authorList>
    </citation>
    <scope>NUCLEOTIDE SEQUENCE</scope>
</reference>
<proteinExistence type="predicted"/>
<protein>
    <recommendedName>
        <fullName evidence="3">Small integral membrane protein</fullName>
    </recommendedName>
</protein>
<dbReference type="EMBL" id="AP011801">
    <property type="protein sequence ID" value="BAL58671.1"/>
    <property type="molecule type" value="Genomic_DNA"/>
</dbReference>
<dbReference type="AlphaFoldDB" id="H5SRF4"/>
<evidence type="ECO:0008006" key="3">
    <source>
        <dbReference type="Google" id="ProtNLM"/>
    </source>
</evidence>
<evidence type="ECO:0000256" key="1">
    <source>
        <dbReference type="SAM" id="Phobius"/>
    </source>
</evidence>
<keyword evidence="1" id="KW-0472">Membrane</keyword>
<feature type="transmembrane region" description="Helical" evidence="1">
    <location>
        <begin position="29"/>
        <end position="45"/>
    </location>
</feature>
<gene>
    <name evidence="2" type="ORF">HGMM_OP2C219</name>
</gene>
<evidence type="ECO:0000313" key="2">
    <source>
        <dbReference type="EMBL" id="BAL58671.1"/>
    </source>
</evidence>
<feature type="transmembrane region" description="Helical" evidence="1">
    <location>
        <begin position="7"/>
        <end position="23"/>
    </location>
</feature>